<dbReference type="Pfam" id="PF07784">
    <property type="entry name" value="DUF1622"/>
    <property type="match status" value="1"/>
</dbReference>
<protein>
    <recommendedName>
        <fullName evidence="4">DUF1622 domain-containing protein</fullName>
    </recommendedName>
</protein>
<evidence type="ECO:0000256" key="1">
    <source>
        <dbReference type="SAM" id="Phobius"/>
    </source>
</evidence>
<evidence type="ECO:0008006" key="4">
    <source>
        <dbReference type="Google" id="ProtNLM"/>
    </source>
</evidence>
<dbReference type="PANTHER" id="PTHR38468">
    <property type="entry name" value="SLL0939 PROTEIN"/>
    <property type="match status" value="1"/>
</dbReference>
<dbReference type="RefSeq" id="WP_007004300.1">
    <property type="nucleotide sequence ID" value="NZ_GG770779.1"/>
</dbReference>
<keyword evidence="1" id="KW-0812">Transmembrane</keyword>
<dbReference type="EMBL" id="ADVL01000307">
    <property type="protein sequence ID" value="EFH11895.1"/>
    <property type="molecule type" value="Genomic_DNA"/>
</dbReference>
<name>D5RLC2_9PROT</name>
<reference evidence="2 3" key="1">
    <citation type="submission" date="2010-04" db="EMBL/GenBank/DDBJ databases">
        <authorList>
            <person name="Qin X."/>
            <person name="Bachman B."/>
            <person name="Battles P."/>
            <person name="Bell A."/>
            <person name="Bess C."/>
            <person name="Bickham C."/>
            <person name="Chaboub L."/>
            <person name="Chen D."/>
            <person name="Coyle M."/>
            <person name="Deiros D.R."/>
            <person name="Dinh H."/>
            <person name="Forbes L."/>
            <person name="Fowler G."/>
            <person name="Francisco L."/>
            <person name="Fu Q."/>
            <person name="Gubbala S."/>
            <person name="Hale W."/>
            <person name="Han Y."/>
            <person name="Hemphill L."/>
            <person name="Highlander S.K."/>
            <person name="Hirani K."/>
            <person name="Hogues M."/>
            <person name="Jackson L."/>
            <person name="Jakkamsetti A."/>
            <person name="Javaid M."/>
            <person name="Jiang H."/>
            <person name="Korchina V."/>
            <person name="Kovar C."/>
            <person name="Lara F."/>
            <person name="Lee S."/>
            <person name="Mata R."/>
            <person name="Mathew T."/>
            <person name="Moen C."/>
            <person name="Morales K."/>
            <person name="Munidasa M."/>
            <person name="Nazareth L."/>
            <person name="Ngo R."/>
            <person name="Nguyen L."/>
            <person name="Okwuonu G."/>
            <person name="Ongeri F."/>
            <person name="Patil S."/>
            <person name="Petrosino J."/>
            <person name="Pham C."/>
            <person name="Pham P."/>
            <person name="Pu L.-L."/>
            <person name="Puazo M."/>
            <person name="Raj R."/>
            <person name="Reid J."/>
            <person name="Rouhana J."/>
            <person name="Saada N."/>
            <person name="Shang Y."/>
            <person name="Simmons D."/>
            <person name="Thornton R."/>
            <person name="Warren J."/>
            <person name="Weissenberger G."/>
            <person name="Zhang J."/>
            <person name="Zhang L."/>
            <person name="Zhou C."/>
            <person name="Zhu D."/>
            <person name="Muzny D."/>
            <person name="Worley K."/>
            <person name="Gibbs R."/>
        </authorList>
    </citation>
    <scope>NUCLEOTIDE SEQUENCE [LARGE SCALE GENOMIC DNA]</scope>
    <source>
        <strain evidence="2 3">ATCC 49957</strain>
    </source>
</reference>
<evidence type="ECO:0000313" key="3">
    <source>
        <dbReference type="Proteomes" id="UP000005324"/>
    </source>
</evidence>
<evidence type="ECO:0000313" key="2">
    <source>
        <dbReference type="EMBL" id="EFH11895.1"/>
    </source>
</evidence>
<dbReference type="PANTHER" id="PTHR38468:SF1">
    <property type="entry name" value="SLL0939 PROTEIN"/>
    <property type="match status" value="1"/>
</dbReference>
<comment type="caution">
    <text evidence="2">The sequence shown here is derived from an EMBL/GenBank/DDBJ whole genome shotgun (WGS) entry which is preliminary data.</text>
</comment>
<dbReference type="HOGENOM" id="CLU_136765_1_0_5"/>
<keyword evidence="1" id="KW-0472">Membrane</keyword>
<keyword evidence="3" id="KW-1185">Reference proteome</keyword>
<dbReference type="InterPro" id="IPR012427">
    <property type="entry name" value="DUF1622"/>
</dbReference>
<keyword evidence="1" id="KW-1133">Transmembrane helix</keyword>
<proteinExistence type="predicted"/>
<feature type="transmembrane region" description="Helical" evidence="1">
    <location>
        <begin position="12"/>
        <end position="33"/>
    </location>
</feature>
<gene>
    <name evidence="2" type="ORF">HMPREF0731_1883</name>
</gene>
<sequence length="127" mass="13763">MQAAVNRMVEGIVLAAEALAALVIAIAVLEAAWRMLRLLARREARPDTAKLAIRLHLARWLAVALEITLAADILRTVVAPSWDEIGQLAAIATLRTVLNLFLEREIAAAAAHPETAERAGTHHRPQA</sequence>
<dbReference type="Proteomes" id="UP000005324">
    <property type="component" value="Unassembled WGS sequence"/>
</dbReference>
<dbReference type="AlphaFoldDB" id="D5RLC2"/>
<dbReference type="OrthoDB" id="9812897at2"/>
<organism evidence="2 3">
    <name type="scientific">Pseudoroseomonas cervicalis ATCC 49957</name>
    <dbReference type="NCBI Taxonomy" id="525371"/>
    <lineage>
        <taxon>Bacteria</taxon>
        <taxon>Pseudomonadati</taxon>
        <taxon>Pseudomonadota</taxon>
        <taxon>Alphaproteobacteria</taxon>
        <taxon>Acetobacterales</taxon>
        <taxon>Roseomonadaceae</taxon>
        <taxon>Roseomonas</taxon>
    </lineage>
</organism>
<accession>D5RLC2</accession>